<dbReference type="Gramene" id="A06p11850.2_BraZ1">
    <property type="protein sequence ID" value="A06p11850.2_BraZ1.CDS.1"/>
    <property type="gene ID" value="A06g11850.2_BraZ1"/>
</dbReference>
<accession>A0A8D9D1K4</accession>
<dbReference type="EMBL" id="LS974622">
    <property type="protein sequence ID" value="CAG7868945.1"/>
    <property type="molecule type" value="Genomic_DNA"/>
</dbReference>
<evidence type="ECO:0000313" key="2">
    <source>
        <dbReference type="EMBL" id="CAG7868945.1"/>
    </source>
</evidence>
<evidence type="ECO:0000259" key="1">
    <source>
        <dbReference type="Pfam" id="PF13456"/>
    </source>
</evidence>
<evidence type="ECO:0000313" key="3">
    <source>
        <dbReference type="Proteomes" id="UP000694005"/>
    </source>
</evidence>
<name>A0A8D9D1K4_BRACM</name>
<dbReference type="GO" id="GO:0003676">
    <property type="term" value="F:nucleic acid binding"/>
    <property type="evidence" value="ECO:0007669"/>
    <property type="project" value="InterPro"/>
</dbReference>
<dbReference type="Pfam" id="PF13456">
    <property type="entry name" value="RVT_3"/>
    <property type="match status" value="1"/>
</dbReference>
<protein>
    <recommendedName>
        <fullName evidence="1">RNase H type-1 domain-containing protein</fullName>
    </recommendedName>
</protein>
<feature type="domain" description="RNase H type-1" evidence="1">
    <location>
        <begin position="154"/>
        <end position="230"/>
    </location>
</feature>
<dbReference type="Proteomes" id="UP000694005">
    <property type="component" value="Chromosome A06"/>
</dbReference>
<organism evidence="2 3">
    <name type="scientific">Brassica campestris</name>
    <name type="common">Field mustard</name>
    <dbReference type="NCBI Taxonomy" id="3711"/>
    <lineage>
        <taxon>Eukaryota</taxon>
        <taxon>Viridiplantae</taxon>
        <taxon>Streptophyta</taxon>
        <taxon>Embryophyta</taxon>
        <taxon>Tracheophyta</taxon>
        <taxon>Spermatophyta</taxon>
        <taxon>Magnoliopsida</taxon>
        <taxon>eudicotyledons</taxon>
        <taxon>Gunneridae</taxon>
        <taxon>Pentapetalae</taxon>
        <taxon>rosids</taxon>
        <taxon>malvids</taxon>
        <taxon>Brassicales</taxon>
        <taxon>Brassicaceae</taxon>
        <taxon>Brassiceae</taxon>
        <taxon>Brassica</taxon>
    </lineage>
</organism>
<dbReference type="InterPro" id="IPR002156">
    <property type="entry name" value="RNaseH_domain"/>
</dbReference>
<dbReference type="AlphaFoldDB" id="A0A8D9D1K4"/>
<gene>
    <name evidence="2" type="ORF">BRAPAZ1V2_A06P11850.2</name>
</gene>
<reference evidence="2 3" key="1">
    <citation type="submission" date="2021-07" db="EMBL/GenBank/DDBJ databases">
        <authorList>
            <consortium name="Genoscope - CEA"/>
            <person name="William W."/>
        </authorList>
    </citation>
    <scope>NUCLEOTIDE SEQUENCE [LARGE SCALE GENOMIC DNA]</scope>
</reference>
<proteinExistence type="predicted"/>
<dbReference type="GO" id="GO:0004523">
    <property type="term" value="F:RNA-DNA hybrid ribonuclease activity"/>
    <property type="evidence" value="ECO:0007669"/>
    <property type="project" value="InterPro"/>
</dbReference>
<sequence length="269" mass="30031">MSSLIKNDEKRLGLVSIELWTRQGNVGGWSACLNSTTAYPSDIPPGIEVKCSRTGVQGEFLYDQDTLVELSNQDSIHSSSLSSLSRTYATVSRSSLLNNMISGTVEIHLVSRIIIVSITAGLAYLMDCIAKSNFSRSIAKALIFTRQYIRGSTRQDSVRSPVVAEALTLQSGFITAENLELPTLKMLSDNSTFVRAINNDNQSKEIYGIVKNIQQLSSDFVDILFLLISRRWFGKHHFRLFSCIGPSSDRILGLRPLLRFNEFVQKKKE</sequence>